<dbReference type="PROSITE" id="PS01156">
    <property type="entry name" value="TONB_DEPENDENT_REC_2"/>
    <property type="match status" value="1"/>
</dbReference>
<organism evidence="9 10">
    <name type="scientific">Cardiobacterium hominis</name>
    <dbReference type="NCBI Taxonomy" id="2718"/>
    <lineage>
        <taxon>Bacteria</taxon>
        <taxon>Pseudomonadati</taxon>
        <taxon>Pseudomonadota</taxon>
        <taxon>Gammaproteobacteria</taxon>
        <taxon>Cardiobacteriales</taxon>
        <taxon>Cardiobacteriaceae</taxon>
        <taxon>Cardiobacterium</taxon>
    </lineage>
</organism>
<comment type="subcellular location">
    <subcellularLocation>
        <location evidence="1 7">Cell outer membrane</location>
        <topology evidence="1 7">Multi-pass membrane protein</topology>
    </subcellularLocation>
</comment>
<evidence type="ECO:0000256" key="2">
    <source>
        <dbReference type="ARBA" id="ARBA00022448"/>
    </source>
</evidence>
<feature type="short sequence motif" description="TonB C-terminal box" evidence="8">
    <location>
        <begin position="42"/>
        <end position="59"/>
    </location>
</feature>
<proteinExistence type="inferred from homology"/>
<dbReference type="EMBL" id="FKLO01000081">
    <property type="protein sequence ID" value="SAM72073.1"/>
    <property type="molecule type" value="Genomic_DNA"/>
</dbReference>
<keyword evidence="4 7" id="KW-0812">Transmembrane</keyword>
<dbReference type="InterPro" id="IPR036942">
    <property type="entry name" value="Beta-barrel_TonB_sf"/>
</dbReference>
<evidence type="ECO:0000256" key="5">
    <source>
        <dbReference type="ARBA" id="ARBA00023136"/>
    </source>
</evidence>
<evidence type="ECO:0000256" key="4">
    <source>
        <dbReference type="ARBA" id="ARBA00022692"/>
    </source>
</evidence>
<dbReference type="InterPro" id="IPR010917">
    <property type="entry name" value="TonB_rcpt_CS"/>
</dbReference>
<evidence type="ECO:0000256" key="7">
    <source>
        <dbReference type="PROSITE-ProRule" id="PRU01360"/>
    </source>
</evidence>
<reference evidence="10" key="1">
    <citation type="submission" date="2016-04" db="EMBL/GenBank/DDBJ databases">
        <authorList>
            <person name="Tagini F."/>
        </authorList>
    </citation>
    <scope>NUCLEOTIDE SEQUENCE [LARGE SCALE GENOMIC DNA]</scope>
    <source>
        <strain evidence="10">CHUV0807</strain>
    </source>
</reference>
<sequence>MNLYASLQTRDRFAVSLGIDNLLDRKYHAYNEQPHVAALSPSAVAAPERTYWLGFSFNF</sequence>
<keyword evidence="2 7" id="KW-0813">Transport</keyword>
<accession>A0A1C3H736</accession>
<dbReference type="GO" id="GO:0009279">
    <property type="term" value="C:cell outer membrane"/>
    <property type="evidence" value="ECO:0007669"/>
    <property type="project" value="UniProtKB-SubCell"/>
</dbReference>
<dbReference type="SUPFAM" id="SSF56935">
    <property type="entry name" value="Porins"/>
    <property type="match status" value="1"/>
</dbReference>
<protein>
    <submittedName>
        <fullName evidence="9">Uncharacterized protein</fullName>
    </submittedName>
</protein>
<dbReference type="PROSITE" id="PS52016">
    <property type="entry name" value="TONB_DEPENDENT_REC_3"/>
    <property type="match status" value="1"/>
</dbReference>
<dbReference type="Gene3D" id="2.40.170.20">
    <property type="entry name" value="TonB-dependent receptor, beta-barrel domain"/>
    <property type="match status" value="1"/>
</dbReference>
<evidence type="ECO:0000256" key="8">
    <source>
        <dbReference type="PROSITE-ProRule" id="PRU10144"/>
    </source>
</evidence>
<evidence type="ECO:0000256" key="3">
    <source>
        <dbReference type="ARBA" id="ARBA00022452"/>
    </source>
</evidence>
<keyword evidence="5 7" id="KW-0472">Membrane</keyword>
<keyword evidence="3 7" id="KW-1134">Transmembrane beta strand</keyword>
<evidence type="ECO:0000256" key="1">
    <source>
        <dbReference type="ARBA" id="ARBA00004571"/>
    </source>
</evidence>
<evidence type="ECO:0000313" key="9">
    <source>
        <dbReference type="EMBL" id="SAM72073.1"/>
    </source>
</evidence>
<dbReference type="AlphaFoldDB" id="A0A1C3H736"/>
<comment type="similarity">
    <text evidence="7">Belongs to the TonB-dependent receptor family.</text>
</comment>
<dbReference type="RefSeq" id="WP_370625458.1">
    <property type="nucleotide sequence ID" value="NZ_FKLO01000081.1"/>
</dbReference>
<evidence type="ECO:0000256" key="6">
    <source>
        <dbReference type="ARBA" id="ARBA00023237"/>
    </source>
</evidence>
<dbReference type="Proteomes" id="UP000190837">
    <property type="component" value="Unassembled WGS sequence"/>
</dbReference>
<evidence type="ECO:0000313" key="10">
    <source>
        <dbReference type="Proteomes" id="UP000190837"/>
    </source>
</evidence>
<gene>
    <name evidence="9" type="ORF">CHUV0807_2421</name>
</gene>
<name>A0A1C3H736_9GAMM</name>
<keyword evidence="6 7" id="KW-0998">Cell outer membrane</keyword>
<dbReference type="InterPro" id="IPR039426">
    <property type="entry name" value="TonB-dep_rcpt-like"/>
</dbReference>